<dbReference type="InterPro" id="IPR000182">
    <property type="entry name" value="GNAT_dom"/>
</dbReference>
<dbReference type="InterPro" id="IPR016181">
    <property type="entry name" value="Acyl_CoA_acyltransferase"/>
</dbReference>
<protein>
    <submittedName>
        <fullName evidence="2">Acetyltransferase (GNAT) family protein</fullName>
    </submittedName>
</protein>
<dbReference type="Proteomes" id="UP000051681">
    <property type="component" value="Unassembled WGS sequence"/>
</dbReference>
<sequence>MMLDKQPLEAAIETDRFVLRPLRKSDKGLIEMNSADLRVARNTRTIPHPLPPGAIDAFVDRALDDERTEDMWAIDGTHVGGCEVMGLIGLEEMDRGQSQISFWVAPPHWNNGIASAAVAALLEANPQGADTVFAEVFQDNPASARVLTNCGFEYLGDAETFSVARGANMATWTYLKKLNDHKDAGKKQKQA</sequence>
<dbReference type="PANTHER" id="PTHR43792">
    <property type="entry name" value="GNAT FAMILY, PUTATIVE (AFU_ORTHOLOGUE AFUA_3G00765)-RELATED-RELATED"/>
    <property type="match status" value="1"/>
</dbReference>
<keyword evidence="3" id="KW-1185">Reference proteome</keyword>
<keyword evidence="2" id="KW-0808">Transferase</keyword>
<proteinExistence type="predicted"/>
<dbReference type="RefSeq" id="WP_058317269.1">
    <property type="nucleotide sequence ID" value="NZ_CYSF01000002.1"/>
</dbReference>
<accession>A0A0P1GLA2</accession>
<dbReference type="InterPro" id="IPR051531">
    <property type="entry name" value="N-acetyltransferase"/>
</dbReference>
<dbReference type="GO" id="GO:0016747">
    <property type="term" value="F:acyltransferase activity, transferring groups other than amino-acyl groups"/>
    <property type="evidence" value="ECO:0007669"/>
    <property type="project" value="InterPro"/>
</dbReference>
<evidence type="ECO:0000313" key="2">
    <source>
        <dbReference type="EMBL" id="CUH83100.1"/>
    </source>
</evidence>
<organism evidence="2 3">
    <name type="scientific">Thalassovita mediterranea</name>
    <dbReference type="NCBI Taxonomy" id="340021"/>
    <lineage>
        <taxon>Bacteria</taxon>
        <taxon>Pseudomonadati</taxon>
        <taxon>Pseudomonadota</taxon>
        <taxon>Alphaproteobacteria</taxon>
        <taxon>Rhodobacterales</taxon>
        <taxon>Roseobacteraceae</taxon>
        <taxon>Thalassovita</taxon>
    </lineage>
</organism>
<dbReference type="SUPFAM" id="SSF55729">
    <property type="entry name" value="Acyl-CoA N-acyltransferases (Nat)"/>
    <property type="match status" value="1"/>
</dbReference>
<dbReference type="STRING" id="340021.TM5383_00283"/>
<evidence type="ECO:0000313" key="3">
    <source>
        <dbReference type="Proteomes" id="UP000051681"/>
    </source>
</evidence>
<dbReference type="OrthoDB" id="9804153at2"/>
<gene>
    <name evidence="2" type="ORF">TM5383_00283</name>
</gene>
<name>A0A0P1GLA2_9RHOB</name>
<dbReference type="AlphaFoldDB" id="A0A0P1GLA2"/>
<dbReference type="PROSITE" id="PS51186">
    <property type="entry name" value="GNAT"/>
    <property type="match status" value="1"/>
</dbReference>
<reference evidence="2 3" key="1">
    <citation type="submission" date="2015-09" db="EMBL/GenBank/DDBJ databases">
        <authorList>
            <consortium name="Swine Surveillance"/>
        </authorList>
    </citation>
    <scope>NUCLEOTIDE SEQUENCE [LARGE SCALE GENOMIC DNA]</scope>
    <source>
        <strain evidence="2 3">CECT 8383</strain>
    </source>
</reference>
<dbReference type="Gene3D" id="3.40.630.30">
    <property type="match status" value="1"/>
</dbReference>
<dbReference type="PANTHER" id="PTHR43792:SF1">
    <property type="entry name" value="N-ACETYLTRANSFERASE DOMAIN-CONTAINING PROTEIN"/>
    <property type="match status" value="1"/>
</dbReference>
<evidence type="ECO:0000259" key="1">
    <source>
        <dbReference type="PROSITE" id="PS51186"/>
    </source>
</evidence>
<dbReference type="Pfam" id="PF13302">
    <property type="entry name" value="Acetyltransf_3"/>
    <property type="match status" value="1"/>
</dbReference>
<dbReference type="EMBL" id="CYSF01000002">
    <property type="protein sequence ID" value="CUH83100.1"/>
    <property type="molecule type" value="Genomic_DNA"/>
</dbReference>
<feature type="domain" description="N-acetyltransferase" evidence="1">
    <location>
        <begin position="37"/>
        <end position="179"/>
    </location>
</feature>